<feature type="transmembrane region" description="Helical" evidence="1">
    <location>
        <begin position="33"/>
        <end position="55"/>
    </location>
</feature>
<keyword evidence="1" id="KW-1133">Transmembrane helix</keyword>
<reference evidence="2 3" key="1">
    <citation type="submission" date="2024-02" db="EMBL/GenBank/DDBJ databases">
        <authorList>
            <person name="Vignale AGUSTIN F."/>
            <person name="Sosa J E."/>
            <person name="Modenutti C."/>
        </authorList>
    </citation>
    <scope>NUCLEOTIDE SEQUENCE [LARGE SCALE GENOMIC DNA]</scope>
</reference>
<dbReference type="AlphaFoldDB" id="A0ABC8SAD0"/>
<keyword evidence="1" id="KW-0472">Membrane</keyword>
<dbReference type="EMBL" id="CAUOFW020002502">
    <property type="protein sequence ID" value="CAK9154176.1"/>
    <property type="molecule type" value="Genomic_DNA"/>
</dbReference>
<proteinExistence type="predicted"/>
<keyword evidence="3" id="KW-1185">Reference proteome</keyword>
<protein>
    <submittedName>
        <fullName evidence="2">Uncharacterized protein</fullName>
    </submittedName>
</protein>
<name>A0ABC8SAD0_9AQUA</name>
<keyword evidence="1" id="KW-0812">Transmembrane</keyword>
<comment type="caution">
    <text evidence="2">The sequence shown here is derived from an EMBL/GenBank/DDBJ whole genome shotgun (WGS) entry which is preliminary data.</text>
</comment>
<organism evidence="2 3">
    <name type="scientific">Ilex paraguariensis</name>
    <name type="common">yerba mate</name>
    <dbReference type="NCBI Taxonomy" id="185542"/>
    <lineage>
        <taxon>Eukaryota</taxon>
        <taxon>Viridiplantae</taxon>
        <taxon>Streptophyta</taxon>
        <taxon>Embryophyta</taxon>
        <taxon>Tracheophyta</taxon>
        <taxon>Spermatophyta</taxon>
        <taxon>Magnoliopsida</taxon>
        <taxon>eudicotyledons</taxon>
        <taxon>Gunneridae</taxon>
        <taxon>Pentapetalae</taxon>
        <taxon>asterids</taxon>
        <taxon>campanulids</taxon>
        <taxon>Aquifoliales</taxon>
        <taxon>Aquifoliaceae</taxon>
        <taxon>Ilex</taxon>
    </lineage>
</organism>
<sequence>MYNYINRLRNHRNGSAQGSSNNFQKPLFGGMKSVVPCKVALLVAIFLLFSMSAVIEARSTMTDSHGVDASRLSRDNLCAMKEDGCFEEEDSTVIDYTPVRKKKPIHN</sequence>
<evidence type="ECO:0000313" key="2">
    <source>
        <dbReference type="EMBL" id="CAK9154176.1"/>
    </source>
</evidence>
<evidence type="ECO:0000256" key="1">
    <source>
        <dbReference type="SAM" id="Phobius"/>
    </source>
</evidence>
<evidence type="ECO:0000313" key="3">
    <source>
        <dbReference type="Proteomes" id="UP001642360"/>
    </source>
</evidence>
<gene>
    <name evidence="2" type="ORF">ILEXP_LOCUS22484</name>
</gene>
<dbReference type="Pfam" id="PF21529">
    <property type="entry name" value="GLV1-2"/>
    <property type="match status" value="1"/>
</dbReference>
<dbReference type="InterPro" id="IPR049306">
    <property type="entry name" value="GLV1-2"/>
</dbReference>
<accession>A0ABC8SAD0</accession>
<dbReference type="Proteomes" id="UP001642360">
    <property type="component" value="Unassembled WGS sequence"/>
</dbReference>